<evidence type="ECO:0000313" key="2">
    <source>
        <dbReference type="Proteomes" id="UP000681594"/>
    </source>
</evidence>
<name>A0ABS4AFW8_9PROT</name>
<evidence type="ECO:0000313" key="1">
    <source>
        <dbReference type="EMBL" id="MBP0445893.1"/>
    </source>
</evidence>
<organism evidence="1 2">
    <name type="scientific">Pararoseomonas baculiformis</name>
    <dbReference type="NCBI Taxonomy" id="2820812"/>
    <lineage>
        <taxon>Bacteria</taxon>
        <taxon>Pseudomonadati</taxon>
        <taxon>Pseudomonadota</taxon>
        <taxon>Alphaproteobacteria</taxon>
        <taxon>Acetobacterales</taxon>
        <taxon>Acetobacteraceae</taxon>
        <taxon>Pararoseomonas</taxon>
    </lineage>
</organism>
<dbReference type="Proteomes" id="UP000681594">
    <property type="component" value="Unassembled WGS sequence"/>
</dbReference>
<dbReference type="PANTHER" id="PTHR42905:SF3">
    <property type="entry name" value="OXALOACETATE DECARBOXYLASE"/>
    <property type="match status" value="1"/>
</dbReference>
<dbReference type="InterPro" id="IPR039556">
    <property type="entry name" value="ICL/PEPM"/>
</dbReference>
<dbReference type="InterPro" id="IPR040442">
    <property type="entry name" value="Pyrv_kinase-like_dom_sf"/>
</dbReference>
<keyword evidence="1" id="KW-0456">Lyase</keyword>
<comment type="caution">
    <text evidence="1">The sequence shown here is derived from an EMBL/GenBank/DDBJ whole genome shotgun (WGS) entry which is preliminary data.</text>
</comment>
<keyword evidence="2" id="KW-1185">Reference proteome</keyword>
<accession>A0ABS4AFW8</accession>
<sequence length="287" mass="29939">MEWTSRRQRFRAVLGGERCIHPASVHDPVSARLATDLGFETAILAGSVASLAVLGAPDLIVLTLTEFAEQALRINRAGAPPLLVDADHGYGNALSVMRTVQELETAGVAALSIEDTLLPAPYGGGPARLISLEEGVGKMKAAIAAREDPGLVIFARTSALAISGLNDAVSRVRAFSGLGVDGIFLIGAKTRAEIEAMRAVTDLPFVLGGTGGELADTEWLAAHGVRLALQGHQPFQAAIAALHATMKALRDGTKPSELQGLASAALAKQVTRESDYARWTTDFLGGG</sequence>
<dbReference type="Gene3D" id="3.20.20.60">
    <property type="entry name" value="Phosphoenolpyruvate-binding domains"/>
    <property type="match status" value="1"/>
</dbReference>
<dbReference type="GO" id="GO:0016829">
    <property type="term" value="F:lyase activity"/>
    <property type="evidence" value="ECO:0007669"/>
    <property type="project" value="UniProtKB-KW"/>
</dbReference>
<dbReference type="PANTHER" id="PTHR42905">
    <property type="entry name" value="PHOSPHOENOLPYRUVATE CARBOXYLASE"/>
    <property type="match status" value="1"/>
</dbReference>
<dbReference type="CDD" id="cd00377">
    <property type="entry name" value="ICL_PEPM"/>
    <property type="match status" value="1"/>
</dbReference>
<dbReference type="InterPro" id="IPR015813">
    <property type="entry name" value="Pyrv/PenolPyrv_kinase-like_dom"/>
</dbReference>
<protein>
    <submittedName>
        <fullName evidence="1">Isocitrate lyase/PEP mutase family protein</fullName>
    </submittedName>
</protein>
<proteinExistence type="predicted"/>
<dbReference type="RefSeq" id="WP_209380156.1">
    <property type="nucleotide sequence ID" value="NZ_JAGIZB010000012.1"/>
</dbReference>
<gene>
    <name evidence="1" type="ORF">J8J14_14040</name>
</gene>
<dbReference type="SUPFAM" id="SSF51621">
    <property type="entry name" value="Phosphoenolpyruvate/pyruvate domain"/>
    <property type="match status" value="1"/>
</dbReference>
<dbReference type="Pfam" id="PF13714">
    <property type="entry name" value="PEP_mutase"/>
    <property type="match status" value="1"/>
</dbReference>
<dbReference type="EMBL" id="JAGIZB010000012">
    <property type="protein sequence ID" value="MBP0445893.1"/>
    <property type="molecule type" value="Genomic_DNA"/>
</dbReference>
<reference evidence="1 2" key="1">
    <citation type="submission" date="2021-03" db="EMBL/GenBank/DDBJ databases">
        <authorList>
            <person name="So Y."/>
        </authorList>
    </citation>
    <scope>NUCLEOTIDE SEQUENCE [LARGE SCALE GENOMIC DNA]</scope>
    <source>
        <strain evidence="1 2">SSH11</strain>
    </source>
</reference>